<evidence type="ECO:0000256" key="1">
    <source>
        <dbReference type="SAM" id="Phobius"/>
    </source>
</evidence>
<sequence>MDTALHRLFAHRSFELGLGLLALAVVLALAITFGRDPDDVWSPLHVVLVAVVTCAGLGLCGWTRLGRDQR</sequence>
<comment type="caution">
    <text evidence="2">The sequence shown here is derived from an EMBL/GenBank/DDBJ whole genome shotgun (WGS) entry which is preliminary data.</text>
</comment>
<keyword evidence="1" id="KW-1133">Transmembrane helix</keyword>
<gene>
    <name evidence="2" type="ORF">C7S10_17885</name>
</gene>
<name>A0A2R7YU35_9ACTN</name>
<protein>
    <submittedName>
        <fullName evidence="2">Uncharacterized protein</fullName>
    </submittedName>
</protein>
<dbReference type="EMBL" id="PYXZ01000009">
    <property type="protein sequence ID" value="PUA79596.1"/>
    <property type="molecule type" value="Genomic_DNA"/>
</dbReference>
<reference evidence="2 3" key="1">
    <citation type="submission" date="2018-03" db="EMBL/GenBank/DDBJ databases">
        <authorList>
            <person name="Keele B.F."/>
        </authorList>
    </citation>
    <scope>NUCLEOTIDE SEQUENCE [LARGE SCALE GENOMIC DNA]</scope>
    <source>
        <strain evidence="2 3">IB-3</strain>
    </source>
</reference>
<evidence type="ECO:0000313" key="2">
    <source>
        <dbReference type="EMBL" id="PUA79596.1"/>
    </source>
</evidence>
<keyword evidence="1" id="KW-0472">Membrane</keyword>
<dbReference type="AlphaFoldDB" id="A0A2R7YU35"/>
<dbReference type="RefSeq" id="WP_108345819.1">
    <property type="nucleotide sequence ID" value="NZ_PYXZ01000009.1"/>
</dbReference>
<proteinExistence type="predicted"/>
<dbReference type="Proteomes" id="UP000244867">
    <property type="component" value="Unassembled WGS sequence"/>
</dbReference>
<feature type="transmembrane region" description="Helical" evidence="1">
    <location>
        <begin position="44"/>
        <end position="65"/>
    </location>
</feature>
<keyword evidence="1" id="KW-0812">Transmembrane</keyword>
<keyword evidence="3" id="KW-1185">Reference proteome</keyword>
<evidence type="ECO:0000313" key="3">
    <source>
        <dbReference type="Proteomes" id="UP000244867"/>
    </source>
</evidence>
<organism evidence="2 3">
    <name type="scientific">Nocardioides currus</name>
    <dbReference type="NCBI Taxonomy" id="2133958"/>
    <lineage>
        <taxon>Bacteria</taxon>
        <taxon>Bacillati</taxon>
        <taxon>Actinomycetota</taxon>
        <taxon>Actinomycetes</taxon>
        <taxon>Propionibacteriales</taxon>
        <taxon>Nocardioidaceae</taxon>
        <taxon>Nocardioides</taxon>
    </lineage>
</organism>
<accession>A0A2R7YU35</accession>